<name>A0A4R5M7S8_9BURK</name>
<dbReference type="GO" id="GO:0008233">
    <property type="term" value="F:peptidase activity"/>
    <property type="evidence" value="ECO:0007669"/>
    <property type="project" value="InterPro"/>
</dbReference>
<comment type="similarity">
    <text evidence="1">Belongs to the peptidase S33 family.</text>
</comment>
<feature type="domain" description="AB hydrolase-1" evidence="3">
    <location>
        <begin position="49"/>
        <end position="149"/>
    </location>
</feature>
<gene>
    <name evidence="4" type="ORF">EYW47_21025</name>
</gene>
<dbReference type="EMBL" id="SMRP01000010">
    <property type="protein sequence ID" value="TDG21843.1"/>
    <property type="molecule type" value="Genomic_DNA"/>
</dbReference>
<dbReference type="Proteomes" id="UP000295722">
    <property type="component" value="Unassembled WGS sequence"/>
</dbReference>
<reference evidence="4 5" key="1">
    <citation type="submission" date="2019-03" db="EMBL/GenBank/DDBJ databases">
        <title>Paraburkholderia sp. 4M-K11, isolated from subtropical forest soil.</title>
        <authorList>
            <person name="Gao Z.-H."/>
            <person name="Qiu L.-H."/>
        </authorList>
    </citation>
    <scope>NUCLEOTIDE SEQUENCE [LARGE SCALE GENOMIC DNA]</scope>
    <source>
        <strain evidence="4 5">4M-K11</strain>
    </source>
</reference>
<evidence type="ECO:0000313" key="4">
    <source>
        <dbReference type="EMBL" id="TDG21843.1"/>
    </source>
</evidence>
<dbReference type="InterPro" id="IPR000073">
    <property type="entry name" value="AB_hydrolase_1"/>
</dbReference>
<comment type="caution">
    <text evidence="4">The sequence shown here is derived from an EMBL/GenBank/DDBJ whole genome shotgun (WGS) entry which is preliminary data.</text>
</comment>
<dbReference type="InterPro" id="IPR002410">
    <property type="entry name" value="Peptidase_S33"/>
</dbReference>
<keyword evidence="2 4" id="KW-0378">Hydrolase</keyword>
<evidence type="ECO:0000256" key="1">
    <source>
        <dbReference type="ARBA" id="ARBA00010088"/>
    </source>
</evidence>
<dbReference type="PRINTS" id="PR00793">
    <property type="entry name" value="PROAMNOPTASE"/>
</dbReference>
<dbReference type="Pfam" id="PF00561">
    <property type="entry name" value="Abhydrolase_1"/>
    <property type="match status" value="1"/>
</dbReference>
<keyword evidence="5" id="KW-1185">Reference proteome</keyword>
<sequence>MSPLAVRDAQRCEGIVRAAASGPVREVFVPAGTGALHALEFGRDTGQFPPLVCLHGVTGSAWLWHDVAQRLGKTRRVIALDLRGHGESTWSQSHAYSTEDHIADLETLVDSLDLPRFDLAGLSWGALIAIGYAARSPSRVRQLAVVDVEPSFERGEHEVEARPACFPHRVAALNHERQASPAAPDALLKIYAFHSVRPAGGGWARKHDPFFLSCWPFRRDNHWNALREIACRTLFVHGERSFVRGAVMRQMAESSQRGEFVEIAGSGHLVALEAPAALSAVLAQFLD</sequence>
<evidence type="ECO:0000313" key="5">
    <source>
        <dbReference type="Proteomes" id="UP000295722"/>
    </source>
</evidence>
<accession>A0A4R5M7S8</accession>
<dbReference type="AlphaFoldDB" id="A0A4R5M7S8"/>
<dbReference type="SUPFAM" id="SSF53474">
    <property type="entry name" value="alpha/beta-Hydrolases"/>
    <property type="match status" value="1"/>
</dbReference>
<evidence type="ECO:0000256" key="2">
    <source>
        <dbReference type="ARBA" id="ARBA00022801"/>
    </source>
</evidence>
<dbReference type="Gene3D" id="3.40.50.1820">
    <property type="entry name" value="alpha/beta hydrolase"/>
    <property type="match status" value="1"/>
</dbReference>
<dbReference type="PANTHER" id="PTHR43194:SF2">
    <property type="entry name" value="PEROXISOMAL MEMBRANE PROTEIN LPX1"/>
    <property type="match status" value="1"/>
</dbReference>
<dbReference type="InterPro" id="IPR029058">
    <property type="entry name" value="AB_hydrolase_fold"/>
</dbReference>
<evidence type="ECO:0000259" key="3">
    <source>
        <dbReference type="Pfam" id="PF00561"/>
    </source>
</evidence>
<dbReference type="PRINTS" id="PR00111">
    <property type="entry name" value="ABHYDROLASE"/>
</dbReference>
<dbReference type="GO" id="GO:0006508">
    <property type="term" value="P:proteolysis"/>
    <property type="evidence" value="ECO:0007669"/>
    <property type="project" value="InterPro"/>
</dbReference>
<proteinExistence type="inferred from homology"/>
<protein>
    <submittedName>
        <fullName evidence="4">Alpha/beta hydrolase</fullName>
    </submittedName>
</protein>
<dbReference type="InterPro" id="IPR050228">
    <property type="entry name" value="Carboxylesterase_BioH"/>
</dbReference>
<organism evidence="4 5">
    <name type="scientific">Paraburkholderia silviterrae</name>
    <dbReference type="NCBI Taxonomy" id="2528715"/>
    <lineage>
        <taxon>Bacteria</taxon>
        <taxon>Pseudomonadati</taxon>
        <taxon>Pseudomonadota</taxon>
        <taxon>Betaproteobacteria</taxon>
        <taxon>Burkholderiales</taxon>
        <taxon>Burkholderiaceae</taxon>
        <taxon>Paraburkholderia</taxon>
    </lineage>
</organism>
<dbReference type="PANTHER" id="PTHR43194">
    <property type="entry name" value="HYDROLASE ALPHA/BETA FOLD FAMILY"/>
    <property type="match status" value="1"/>
</dbReference>
<dbReference type="OrthoDB" id="9785847at2"/>